<evidence type="ECO:0000256" key="1">
    <source>
        <dbReference type="ARBA" id="ARBA00004141"/>
    </source>
</evidence>
<dbReference type="Proteomes" id="UP001652740">
    <property type="component" value="Unplaced"/>
</dbReference>
<dbReference type="RefSeq" id="XP_052747617.1">
    <property type="nucleotide sequence ID" value="XM_052891657.1"/>
</dbReference>
<evidence type="ECO:0000313" key="9">
    <source>
        <dbReference type="RefSeq" id="XP_052747617.1"/>
    </source>
</evidence>
<feature type="transmembrane region" description="Helical" evidence="5">
    <location>
        <begin position="449"/>
        <end position="476"/>
    </location>
</feature>
<feature type="transmembrane region" description="Helical" evidence="5">
    <location>
        <begin position="420"/>
        <end position="437"/>
    </location>
</feature>
<dbReference type="RefSeq" id="XP_052747629.1">
    <property type="nucleotide sequence ID" value="XM_052891669.1"/>
</dbReference>
<dbReference type="PANTHER" id="PTHR11662">
    <property type="entry name" value="SOLUTE CARRIER FAMILY 17"/>
    <property type="match status" value="1"/>
</dbReference>
<evidence type="ECO:0000313" key="13">
    <source>
        <dbReference type="RefSeq" id="XP_052747629.1"/>
    </source>
</evidence>
<dbReference type="RefSeq" id="XP_052747616.1">
    <property type="nucleotide sequence ID" value="XM_052891656.1"/>
</dbReference>
<evidence type="ECO:0000313" key="10">
    <source>
        <dbReference type="RefSeq" id="XP_052747619.1"/>
    </source>
</evidence>
<dbReference type="GeneID" id="113514769"/>
<gene>
    <name evidence="8 9 10 11 12 13" type="primary">LOC113514769</name>
</gene>
<dbReference type="InterPro" id="IPR036259">
    <property type="entry name" value="MFS_trans_sf"/>
</dbReference>
<keyword evidence="7" id="KW-1185">Reference proteome</keyword>
<reference evidence="8 9" key="1">
    <citation type="submission" date="2025-05" db="UniProtKB">
        <authorList>
            <consortium name="RefSeq"/>
        </authorList>
    </citation>
    <scope>IDENTIFICATION</scope>
    <source>
        <tissue evidence="8 9">Whole larvae</tissue>
    </source>
</reference>
<evidence type="ECO:0000256" key="5">
    <source>
        <dbReference type="SAM" id="Phobius"/>
    </source>
</evidence>
<evidence type="ECO:0000259" key="6">
    <source>
        <dbReference type="PROSITE" id="PS50850"/>
    </source>
</evidence>
<evidence type="ECO:0000313" key="12">
    <source>
        <dbReference type="RefSeq" id="XP_052747623.1"/>
    </source>
</evidence>
<sequence>MSVKNLQYQAVSEKENGEDLKPSYEAPSGLGSRHLQVLVLFLTVTTGYALRAHMSVSVVAMTDVSSEDCDIMTNQTVCTGNCFITNETMTNDTIILENTDSNSMNDSKILFCRCCINTNSWTVYQTYNWSKSIQDMISYSFYLGYTVMMVPMGIMAQRFGGKIPLLLCIAVNSAVSIVLPWFPKFSGWIGICFLRLVQGCFQAALYPSTHTMLAKWAPLNERSRLTTFVYTGSECAVILGYPIAGYFAGSPSFGWPFSFWFFGIAGFISCGLLAWLVTATPQDHPTITTEELLYITGNGNANKSSPRKTPWKHILTSKPVWAMVITQLGSTTGYILVLTQTPTYLNNVLGVDVRSSGIYSSLPYIALYVMTLAFGYIADFLVVKNIMSIGNVRKVTNTIGTVVSGMFLVAFSYVDNTLMAIVLLIVCQALYSGVNVGHHINQIDLTPNFAGPVMALGNMFAIFTSLFIPVIIASVIKDDLKNQYRWQILFIIVVSFQVFTNMVYVLYGKGTVQKWNFYGEVDKQETQSLKENK</sequence>
<name>A0ABM3M8Z9_GALME</name>
<evidence type="ECO:0000313" key="8">
    <source>
        <dbReference type="RefSeq" id="XP_052747616.1"/>
    </source>
</evidence>
<accession>A0ABM3M8Z9</accession>
<evidence type="ECO:0000313" key="11">
    <source>
        <dbReference type="RefSeq" id="XP_052747621.1"/>
    </source>
</evidence>
<dbReference type="Gene3D" id="1.20.1250.20">
    <property type="entry name" value="MFS general substrate transporter like domains"/>
    <property type="match status" value="2"/>
</dbReference>
<dbReference type="SUPFAM" id="SSF103473">
    <property type="entry name" value="MFS general substrate transporter"/>
    <property type="match status" value="1"/>
</dbReference>
<feature type="transmembrane region" description="Helical" evidence="5">
    <location>
        <begin position="488"/>
        <end position="507"/>
    </location>
</feature>
<feature type="transmembrane region" description="Helical" evidence="5">
    <location>
        <begin position="136"/>
        <end position="156"/>
    </location>
</feature>
<dbReference type="RefSeq" id="XP_052747623.1">
    <property type="nucleotide sequence ID" value="XM_052891663.1"/>
</dbReference>
<feature type="transmembrane region" description="Helical" evidence="5">
    <location>
        <begin position="227"/>
        <end position="247"/>
    </location>
</feature>
<keyword evidence="2 5" id="KW-0812">Transmembrane</keyword>
<protein>
    <submittedName>
        <fullName evidence="8 9">Inorganic phosphate cotransporter isoform X1</fullName>
    </submittedName>
</protein>
<feature type="transmembrane region" description="Helical" evidence="5">
    <location>
        <begin position="395"/>
        <end position="414"/>
    </location>
</feature>
<dbReference type="InterPro" id="IPR020846">
    <property type="entry name" value="MFS_dom"/>
</dbReference>
<dbReference type="PROSITE" id="PS50850">
    <property type="entry name" value="MFS"/>
    <property type="match status" value="1"/>
</dbReference>
<evidence type="ECO:0000256" key="4">
    <source>
        <dbReference type="ARBA" id="ARBA00023136"/>
    </source>
</evidence>
<keyword evidence="4 5" id="KW-0472">Membrane</keyword>
<dbReference type="InterPro" id="IPR050382">
    <property type="entry name" value="MFS_Na/Anion_cotransporter"/>
</dbReference>
<proteinExistence type="predicted"/>
<feature type="transmembrane region" description="Helical" evidence="5">
    <location>
        <begin position="361"/>
        <end position="383"/>
    </location>
</feature>
<feature type="domain" description="Major facilitator superfamily (MFS) profile" evidence="6">
    <location>
        <begin position="86"/>
        <end position="512"/>
    </location>
</feature>
<comment type="subcellular location">
    <subcellularLocation>
        <location evidence="1">Membrane</location>
        <topology evidence="1">Multi-pass membrane protein</topology>
    </subcellularLocation>
</comment>
<evidence type="ECO:0000313" key="7">
    <source>
        <dbReference type="Proteomes" id="UP001652740"/>
    </source>
</evidence>
<dbReference type="InterPro" id="IPR011701">
    <property type="entry name" value="MFS"/>
</dbReference>
<dbReference type="PANTHER" id="PTHR11662:SF280">
    <property type="entry name" value="FI21844P1-RELATED"/>
    <property type="match status" value="1"/>
</dbReference>
<keyword evidence="3 5" id="KW-1133">Transmembrane helix</keyword>
<evidence type="ECO:0000256" key="2">
    <source>
        <dbReference type="ARBA" id="ARBA00022692"/>
    </source>
</evidence>
<organism evidence="7 9">
    <name type="scientific">Galleria mellonella</name>
    <name type="common">Greater wax moth</name>
    <dbReference type="NCBI Taxonomy" id="7137"/>
    <lineage>
        <taxon>Eukaryota</taxon>
        <taxon>Metazoa</taxon>
        <taxon>Ecdysozoa</taxon>
        <taxon>Arthropoda</taxon>
        <taxon>Hexapoda</taxon>
        <taxon>Insecta</taxon>
        <taxon>Pterygota</taxon>
        <taxon>Neoptera</taxon>
        <taxon>Endopterygota</taxon>
        <taxon>Lepidoptera</taxon>
        <taxon>Glossata</taxon>
        <taxon>Ditrysia</taxon>
        <taxon>Pyraloidea</taxon>
        <taxon>Pyralidae</taxon>
        <taxon>Galleriinae</taxon>
        <taxon>Galleria</taxon>
    </lineage>
</organism>
<feature type="transmembrane region" description="Helical" evidence="5">
    <location>
        <begin position="163"/>
        <end position="182"/>
    </location>
</feature>
<evidence type="ECO:0000256" key="3">
    <source>
        <dbReference type="ARBA" id="ARBA00022989"/>
    </source>
</evidence>
<feature type="transmembrane region" description="Helical" evidence="5">
    <location>
        <begin position="320"/>
        <end position="341"/>
    </location>
</feature>
<dbReference type="RefSeq" id="XP_052747621.1">
    <property type="nucleotide sequence ID" value="XM_052891661.1"/>
</dbReference>
<dbReference type="RefSeq" id="XP_052747619.1">
    <property type="nucleotide sequence ID" value="XM_052891659.1"/>
</dbReference>
<feature type="transmembrane region" description="Helical" evidence="5">
    <location>
        <begin position="259"/>
        <end position="277"/>
    </location>
</feature>
<dbReference type="Pfam" id="PF07690">
    <property type="entry name" value="MFS_1"/>
    <property type="match status" value="1"/>
</dbReference>